<reference evidence="1" key="1">
    <citation type="journal article" date="2017" name="Science">
        <title>Giant viruses with an expanded complement of translation system components.</title>
        <authorList>
            <person name="Schulz F."/>
            <person name="Yutin N."/>
            <person name="Ivanova N.N."/>
            <person name="Ortega D.R."/>
            <person name="Lee T.K."/>
            <person name="Vierheilig J."/>
            <person name="Daims H."/>
            <person name="Horn M."/>
            <person name="Wagner M."/>
            <person name="Jensen G.J."/>
            <person name="Kyrpides N.C."/>
            <person name="Koonin E.V."/>
            <person name="Woyke T."/>
        </authorList>
    </citation>
    <scope>NUCLEOTIDE SEQUENCE</scope>
    <source>
        <strain evidence="1">HKV1</strain>
    </source>
</reference>
<gene>
    <name evidence="1" type="ORF">Hokovirus_1_242</name>
</gene>
<evidence type="ECO:0000313" key="1">
    <source>
        <dbReference type="EMBL" id="ARF10363.1"/>
    </source>
</evidence>
<dbReference type="EMBL" id="KY684103">
    <property type="protein sequence ID" value="ARF10363.1"/>
    <property type="molecule type" value="Genomic_DNA"/>
</dbReference>
<organism evidence="1">
    <name type="scientific">Hokovirus HKV1</name>
    <dbReference type="NCBI Taxonomy" id="1977638"/>
    <lineage>
        <taxon>Viruses</taxon>
        <taxon>Varidnaviria</taxon>
        <taxon>Bamfordvirae</taxon>
        <taxon>Nucleocytoviricota</taxon>
        <taxon>Megaviricetes</taxon>
        <taxon>Imitervirales</taxon>
        <taxon>Mimiviridae</taxon>
        <taxon>Klosneuvirinae</taxon>
        <taxon>Hokovirus</taxon>
    </lineage>
</organism>
<proteinExistence type="predicted"/>
<protein>
    <submittedName>
        <fullName evidence="1">Uncharacterized protein</fullName>
    </submittedName>
</protein>
<name>A0A1V0SF80_9VIRU</name>
<sequence>MSSIIISIFLICLFSIYFQINGFYIHEHILSWFGKFDKKKASNCYAYVLGYDNKCIYPGYNRYINLMIETEHSYKLITDPIYLRQVLEKEGLEYINNPDDHFDKYLIMAFISKENDYHFFLKKPKQNYWTHKFRNCQVSYTNLENEFIIDPRILENHFYYDSFNKYDTYCGCFIRK</sequence>
<accession>A0A1V0SF80</accession>